<keyword evidence="2" id="KW-1185">Reference proteome</keyword>
<protein>
    <submittedName>
        <fullName evidence="1">Uncharacterized protein</fullName>
    </submittedName>
</protein>
<dbReference type="EMBL" id="CP001440">
    <property type="protein sequence ID" value="ACN52979.1"/>
    <property type="molecule type" value="Genomic_DNA"/>
</dbReference>
<name>C0R962_BORVA</name>
<organism evidence="1 2">
    <name type="scientific">Borreliella valaisiana VS116</name>
    <dbReference type="NCBI Taxonomy" id="445987"/>
    <lineage>
        <taxon>Bacteria</taxon>
        <taxon>Pseudomonadati</taxon>
        <taxon>Spirochaetota</taxon>
        <taxon>Spirochaetia</taxon>
        <taxon>Spirochaetales</taxon>
        <taxon>Borreliaceae</taxon>
        <taxon>Borreliella</taxon>
    </lineage>
</organism>
<geneLocation type="plasmid" evidence="1 2">
    <name>VS116_lp28-3</name>
</geneLocation>
<sequence>MINLFYFIKTYYKYFKYFKKILYNFKVFKSSKQHILIIYS</sequence>
<dbReference type="Proteomes" id="UP000006163">
    <property type="component" value="Plasmid VS116_lp28-3"/>
</dbReference>
<dbReference type="AlphaFoldDB" id="C0R962"/>
<evidence type="ECO:0000313" key="1">
    <source>
        <dbReference type="EMBL" id="ACN52979.1"/>
    </source>
</evidence>
<gene>
    <name evidence="1" type="ORF">BVAVS116_H0005</name>
</gene>
<dbReference type="HOGENOM" id="CLU_3285887_0_0_12"/>
<evidence type="ECO:0000313" key="2">
    <source>
        <dbReference type="Proteomes" id="UP000006163"/>
    </source>
</evidence>
<keyword evidence="1" id="KW-0614">Plasmid</keyword>
<proteinExistence type="predicted"/>
<reference evidence="1 2" key="1">
    <citation type="journal article" date="2012" name="J. Bacteriol.">
        <title>Whole-Genome Sequences of Borrelia bissettii, Borrelia valaisiana, and Borrelia spielmanii.</title>
        <authorList>
            <person name="Schutzer S.E."/>
            <person name="Fraser-Liggett C.M."/>
            <person name="Qiu W.G."/>
            <person name="Kraiczy P."/>
            <person name="Mongodin E.F."/>
            <person name="Dunn J.J."/>
            <person name="Luft B.J."/>
            <person name="Casjens S.R."/>
        </authorList>
    </citation>
    <scope>NUCLEOTIDE SEQUENCE [LARGE SCALE GENOMIC DNA]</scope>
    <source>
        <strain evidence="1 2">VS116</strain>
        <plasmid evidence="1">VS116_lp28-3</plasmid>
    </source>
</reference>
<accession>C0R962</accession>